<evidence type="ECO:0000256" key="7">
    <source>
        <dbReference type="ARBA" id="ARBA00040167"/>
    </source>
</evidence>
<comment type="catalytic activity">
    <reaction evidence="8 9">
        <text>hydroxymethylbilane = uroporphyrinogen III + H2O</text>
        <dbReference type="Rhea" id="RHEA:18965"/>
        <dbReference type="ChEBI" id="CHEBI:15377"/>
        <dbReference type="ChEBI" id="CHEBI:57308"/>
        <dbReference type="ChEBI" id="CHEBI:57845"/>
        <dbReference type="EC" id="4.2.1.75"/>
    </reaction>
</comment>
<proteinExistence type="inferred from homology"/>
<dbReference type="EC" id="4.2.1.75" evidence="3 9"/>
<comment type="similarity">
    <text evidence="2 9">Belongs to the uroporphyrinogen-III synthase family.</text>
</comment>
<dbReference type="Pfam" id="PF02602">
    <property type="entry name" value="HEM4"/>
    <property type="match status" value="1"/>
</dbReference>
<organism evidence="11 12">
    <name type="scientific">Micrococcoides hystricis</name>
    <dbReference type="NCBI Taxonomy" id="1572761"/>
    <lineage>
        <taxon>Bacteria</taxon>
        <taxon>Bacillati</taxon>
        <taxon>Actinomycetota</taxon>
        <taxon>Actinomycetes</taxon>
        <taxon>Micrococcales</taxon>
        <taxon>Micrococcaceae</taxon>
        <taxon>Micrococcoides</taxon>
    </lineage>
</organism>
<accession>A0ABV6P8A9</accession>
<dbReference type="Gene3D" id="3.40.50.10090">
    <property type="match status" value="2"/>
</dbReference>
<evidence type="ECO:0000313" key="11">
    <source>
        <dbReference type="EMBL" id="MFC0581369.1"/>
    </source>
</evidence>
<dbReference type="RefSeq" id="WP_377458054.1">
    <property type="nucleotide sequence ID" value="NZ_JBHLUB010000003.1"/>
</dbReference>
<keyword evidence="5 9" id="KW-0627">Porphyrin biosynthesis</keyword>
<comment type="function">
    <text evidence="6 9">Catalyzes cyclization of the linear tetrapyrrole, hydroxymethylbilane, to the macrocyclic uroporphyrinogen III.</text>
</comment>
<dbReference type="EMBL" id="JBHLUB010000003">
    <property type="protein sequence ID" value="MFC0581369.1"/>
    <property type="molecule type" value="Genomic_DNA"/>
</dbReference>
<evidence type="ECO:0000256" key="6">
    <source>
        <dbReference type="ARBA" id="ARBA00037589"/>
    </source>
</evidence>
<dbReference type="PANTHER" id="PTHR38042">
    <property type="entry name" value="UROPORPHYRINOGEN-III SYNTHASE, CHLOROPLASTIC"/>
    <property type="match status" value="1"/>
</dbReference>
<dbReference type="InterPro" id="IPR036108">
    <property type="entry name" value="4pyrrol_syn_uPrphyn_synt_sf"/>
</dbReference>
<evidence type="ECO:0000256" key="4">
    <source>
        <dbReference type="ARBA" id="ARBA00023239"/>
    </source>
</evidence>
<sequence>MHRIVLTRQPGQAGLLEKELAELNVDVELLPLLDFVLPADTGGLQQARTELAEGVYDWVVLTSPNAVRALAKMDFFDFEADVRWGMVGGGTAAIFEQVTDLRADFVAEHNQSGEGLVAEFDSAEPTGRNAVLLPVSEIAADTVQTGLQAKGYTVNRVTAYQTVPADSRLSQDRRLLPAARGGTVHDAESLAGEVGAVTAVVLTSPSNARAYAGLAEDFPSLVLPPLLAIGQPTAQAMTATGLPITAVLPKPDARSVYRWLLEYLPSY</sequence>
<evidence type="ECO:0000256" key="3">
    <source>
        <dbReference type="ARBA" id="ARBA00013109"/>
    </source>
</evidence>
<gene>
    <name evidence="11" type="ORF">ACFFFR_03050</name>
</gene>
<dbReference type="InterPro" id="IPR003754">
    <property type="entry name" value="4pyrrol_synth_uPrphyn_synth"/>
</dbReference>
<dbReference type="Proteomes" id="UP001589862">
    <property type="component" value="Unassembled WGS sequence"/>
</dbReference>
<keyword evidence="4 9" id="KW-0456">Lyase</keyword>
<reference evidence="11 12" key="1">
    <citation type="submission" date="2024-09" db="EMBL/GenBank/DDBJ databases">
        <authorList>
            <person name="Sun Q."/>
            <person name="Mori K."/>
        </authorList>
    </citation>
    <scope>NUCLEOTIDE SEQUENCE [LARGE SCALE GENOMIC DNA]</scope>
    <source>
        <strain evidence="11 12">NCAIM B.02604</strain>
    </source>
</reference>
<evidence type="ECO:0000313" key="12">
    <source>
        <dbReference type="Proteomes" id="UP001589862"/>
    </source>
</evidence>
<protein>
    <recommendedName>
        <fullName evidence="7 9">Uroporphyrinogen-III synthase</fullName>
        <ecNumber evidence="3 9">4.2.1.75</ecNumber>
    </recommendedName>
</protein>
<evidence type="ECO:0000256" key="5">
    <source>
        <dbReference type="ARBA" id="ARBA00023244"/>
    </source>
</evidence>
<evidence type="ECO:0000256" key="2">
    <source>
        <dbReference type="ARBA" id="ARBA00008133"/>
    </source>
</evidence>
<evidence type="ECO:0000256" key="1">
    <source>
        <dbReference type="ARBA" id="ARBA00004772"/>
    </source>
</evidence>
<name>A0ABV6P8A9_9MICC</name>
<dbReference type="SUPFAM" id="SSF69618">
    <property type="entry name" value="HemD-like"/>
    <property type="match status" value="1"/>
</dbReference>
<keyword evidence="12" id="KW-1185">Reference proteome</keyword>
<dbReference type="InterPro" id="IPR039793">
    <property type="entry name" value="UROS/Hem4"/>
</dbReference>
<comment type="pathway">
    <text evidence="1 9">Porphyrin-containing compound metabolism; protoporphyrin-IX biosynthesis; coproporphyrinogen-III from 5-aminolevulinate: step 3/4.</text>
</comment>
<dbReference type="CDD" id="cd06578">
    <property type="entry name" value="HemD"/>
    <property type="match status" value="1"/>
</dbReference>
<feature type="domain" description="Tetrapyrrole biosynthesis uroporphyrinogen III synthase" evidence="10">
    <location>
        <begin position="17"/>
        <end position="255"/>
    </location>
</feature>
<dbReference type="PANTHER" id="PTHR38042:SF1">
    <property type="entry name" value="UROPORPHYRINOGEN-III SYNTHASE, CHLOROPLASTIC"/>
    <property type="match status" value="1"/>
</dbReference>
<evidence type="ECO:0000256" key="9">
    <source>
        <dbReference type="RuleBase" id="RU366031"/>
    </source>
</evidence>
<comment type="caution">
    <text evidence="11">The sequence shown here is derived from an EMBL/GenBank/DDBJ whole genome shotgun (WGS) entry which is preliminary data.</text>
</comment>
<evidence type="ECO:0000259" key="10">
    <source>
        <dbReference type="Pfam" id="PF02602"/>
    </source>
</evidence>
<evidence type="ECO:0000256" key="8">
    <source>
        <dbReference type="ARBA" id="ARBA00048617"/>
    </source>
</evidence>